<dbReference type="GO" id="GO:0005975">
    <property type="term" value="P:carbohydrate metabolic process"/>
    <property type="evidence" value="ECO:0007669"/>
    <property type="project" value="InterPro"/>
</dbReference>
<dbReference type="GO" id="GO:0005829">
    <property type="term" value="C:cytosol"/>
    <property type="evidence" value="ECO:0007669"/>
    <property type="project" value="TreeGrafter"/>
</dbReference>
<evidence type="ECO:0000256" key="6">
    <source>
        <dbReference type="ARBA" id="ARBA00023027"/>
    </source>
</evidence>
<dbReference type="GO" id="GO:0005634">
    <property type="term" value="C:nucleus"/>
    <property type="evidence" value="ECO:0007669"/>
    <property type="project" value="TreeGrafter"/>
</dbReference>
<evidence type="ECO:0000256" key="9">
    <source>
        <dbReference type="RuleBase" id="RU000437"/>
    </source>
</evidence>
<comment type="catalytic activity">
    <reaction evidence="8 10">
        <text>sn-glycerol 3-phosphate + NAD(+) = dihydroxyacetone phosphate + NADH + H(+)</text>
        <dbReference type="Rhea" id="RHEA:11092"/>
        <dbReference type="ChEBI" id="CHEBI:15378"/>
        <dbReference type="ChEBI" id="CHEBI:57540"/>
        <dbReference type="ChEBI" id="CHEBI:57597"/>
        <dbReference type="ChEBI" id="CHEBI:57642"/>
        <dbReference type="ChEBI" id="CHEBI:57945"/>
        <dbReference type="EC" id="1.1.1.8"/>
    </reaction>
</comment>
<protein>
    <recommendedName>
        <fullName evidence="10">Glycerol-3-phosphate dehydrogenase [NAD(+)]</fullName>
        <ecNumber evidence="10">1.1.1.8</ecNumber>
    </recommendedName>
</protein>
<keyword evidence="5 9" id="KW-0560">Oxidoreductase</keyword>
<evidence type="ECO:0000256" key="8">
    <source>
        <dbReference type="ARBA" id="ARBA00048683"/>
    </source>
</evidence>
<evidence type="ECO:0000256" key="1">
    <source>
        <dbReference type="ARBA" id="ARBA00004141"/>
    </source>
</evidence>
<evidence type="ECO:0000313" key="15">
    <source>
        <dbReference type="Proteomes" id="UP000383932"/>
    </source>
</evidence>
<dbReference type="Gene3D" id="1.10.1040.10">
    <property type="entry name" value="N-(1-d-carboxylethyl)-l-norvaline Dehydrogenase, domain 2"/>
    <property type="match status" value="1"/>
</dbReference>
<dbReference type="GO" id="GO:0046168">
    <property type="term" value="P:glycerol-3-phosphate catabolic process"/>
    <property type="evidence" value="ECO:0007669"/>
    <property type="project" value="UniProtKB-UniRule"/>
</dbReference>
<keyword evidence="7 11" id="KW-0472">Membrane</keyword>
<feature type="domain" description="Glycerol-3-phosphate dehydrogenase NAD-dependent N-terminal" evidence="12">
    <location>
        <begin position="299"/>
        <end position="463"/>
    </location>
</feature>
<feature type="transmembrane region" description="Helical" evidence="11">
    <location>
        <begin position="73"/>
        <end position="91"/>
    </location>
</feature>
<keyword evidence="4 11" id="KW-1133">Transmembrane helix</keyword>
<evidence type="ECO:0000256" key="7">
    <source>
        <dbReference type="ARBA" id="ARBA00023136"/>
    </source>
</evidence>
<dbReference type="SMART" id="SM00679">
    <property type="entry name" value="CTNS"/>
    <property type="match status" value="1"/>
</dbReference>
<dbReference type="PANTHER" id="PTHR11728">
    <property type="entry name" value="GLYCEROL-3-PHOSPHATE DEHYDROGENASE"/>
    <property type="match status" value="1"/>
</dbReference>
<dbReference type="Pfam" id="PF04193">
    <property type="entry name" value="PQ-loop"/>
    <property type="match status" value="1"/>
</dbReference>
<dbReference type="SUPFAM" id="SSF48179">
    <property type="entry name" value="6-phosphogluconate dehydrogenase C-terminal domain-like"/>
    <property type="match status" value="1"/>
</dbReference>
<dbReference type="FunFam" id="1.10.1040.10:FF:000004">
    <property type="entry name" value="Glycerol-3-phosphate dehydrogenase [NAD(+)]"/>
    <property type="match status" value="1"/>
</dbReference>
<dbReference type="InterPro" id="IPR017751">
    <property type="entry name" value="G3P_DH_NAD-dep_euk"/>
</dbReference>
<evidence type="ECO:0000256" key="3">
    <source>
        <dbReference type="ARBA" id="ARBA00022692"/>
    </source>
</evidence>
<comment type="caution">
    <text evidence="14">The sequence shown here is derived from an EMBL/GenBank/DDBJ whole genome shotgun (WGS) entry which is preliminary data.</text>
</comment>
<dbReference type="InterPro" id="IPR006109">
    <property type="entry name" value="G3P_DH_NAD-dep_C"/>
</dbReference>
<feature type="domain" description="Glycerol-3-phosphate dehydrogenase NAD-dependent C-terminal" evidence="13">
    <location>
        <begin position="498"/>
        <end position="645"/>
    </location>
</feature>
<dbReference type="PANTHER" id="PTHR11728:SF8">
    <property type="entry name" value="GLYCEROL-3-PHOSPHATE DEHYDROGENASE [NAD(+)]-RELATED"/>
    <property type="match status" value="1"/>
</dbReference>
<evidence type="ECO:0000259" key="13">
    <source>
        <dbReference type="Pfam" id="PF07479"/>
    </source>
</evidence>
<name>A0A5N5QH81_9AGAM</name>
<evidence type="ECO:0000256" key="5">
    <source>
        <dbReference type="ARBA" id="ARBA00023002"/>
    </source>
</evidence>
<dbReference type="Gene3D" id="3.40.50.720">
    <property type="entry name" value="NAD(P)-binding Rossmann-like Domain"/>
    <property type="match status" value="1"/>
</dbReference>
<dbReference type="SUPFAM" id="SSF51735">
    <property type="entry name" value="NAD(P)-binding Rossmann-fold domains"/>
    <property type="match status" value="1"/>
</dbReference>
<reference evidence="14 15" key="1">
    <citation type="journal article" date="2019" name="Fungal Biol. Biotechnol.">
        <title>Draft genome sequence of fastidious pathogen Ceratobasidium theobromae, which causes vascular-streak dieback in Theobroma cacao.</title>
        <authorList>
            <person name="Ali S.S."/>
            <person name="Asman A."/>
            <person name="Shao J."/>
            <person name="Firmansyah A.P."/>
            <person name="Susilo A.W."/>
            <person name="Rosmana A."/>
            <person name="McMahon P."/>
            <person name="Junaid M."/>
            <person name="Guest D."/>
            <person name="Kheng T.Y."/>
            <person name="Meinhardt L.W."/>
            <person name="Bailey B.A."/>
        </authorList>
    </citation>
    <scope>NUCLEOTIDE SEQUENCE [LARGE SCALE GENOMIC DNA]</scope>
    <source>
        <strain evidence="14 15">CT2</strain>
    </source>
</reference>
<evidence type="ECO:0000256" key="10">
    <source>
        <dbReference type="RuleBase" id="RU361243"/>
    </source>
</evidence>
<dbReference type="InterPro" id="IPR013328">
    <property type="entry name" value="6PGD_dom2"/>
</dbReference>
<dbReference type="InterPro" id="IPR006603">
    <property type="entry name" value="PQ-loop_rpt"/>
</dbReference>
<evidence type="ECO:0000256" key="4">
    <source>
        <dbReference type="ARBA" id="ARBA00022989"/>
    </source>
</evidence>
<dbReference type="Proteomes" id="UP000383932">
    <property type="component" value="Unassembled WGS sequence"/>
</dbReference>
<dbReference type="EMBL" id="SSOP01000122">
    <property type="protein sequence ID" value="KAB5591112.1"/>
    <property type="molecule type" value="Genomic_DNA"/>
</dbReference>
<evidence type="ECO:0000313" key="14">
    <source>
        <dbReference type="EMBL" id="KAB5591112.1"/>
    </source>
</evidence>
<keyword evidence="15" id="KW-1185">Reference proteome</keyword>
<evidence type="ECO:0000256" key="11">
    <source>
        <dbReference type="SAM" id="Phobius"/>
    </source>
</evidence>
<proteinExistence type="inferred from homology"/>
<dbReference type="PRINTS" id="PR00077">
    <property type="entry name" value="GPDHDRGNASE"/>
</dbReference>
<comment type="subcellular location">
    <subcellularLocation>
        <location evidence="1">Membrane</location>
        <topology evidence="1">Multi-pass membrane protein</topology>
    </subcellularLocation>
</comment>
<evidence type="ECO:0000259" key="12">
    <source>
        <dbReference type="Pfam" id="PF01210"/>
    </source>
</evidence>
<keyword evidence="3 11" id="KW-0812">Transmembrane</keyword>
<dbReference type="Pfam" id="PF01210">
    <property type="entry name" value="NAD_Gly3P_dh_N"/>
    <property type="match status" value="1"/>
</dbReference>
<feature type="transmembrane region" description="Helical" evidence="11">
    <location>
        <begin position="32"/>
        <end position="52"/>
    </location>
</feature>
<evidence type="ECO:0000256" key="2">
    <source>
        <dbReference type="ARBA" id="ARBA00011009"/>
    </source>
</evidence>
<dbReference type="Pfam" id="PF07479">
    <property type="entry name" value="NAD_Gly3P_dh_C"/>
    <property type="match status" value="1"/>
</dbReference>
<organism evidence="14 15">
    <name type="scientific">Ceratobasidium theobromae</name>
    <dbReference type="NCBI Taxonomy" id="1582974"/>
    <lineage>
        <taxon>Eukaryota</taxon>
        <taxon>Fungi</taxon>
        <taxon>Dikarya</taxon>
        <taxon>Basidiomycota</taxon>
        <taxon>Agaricomycotina</taxon>
        <taxon>Agaricomycetes</taxon>
        <taxon>Cantharellales</taxon>
        <taxon>Ceratobasidiaceae</taxon>
        <taxon>Ceratobasidium</taxon>
    </lineage>
</organism>
<dbReference type="InterPro" id="IPR036291">
    <property type="entry name" value="NAD(P)-bd_dom_sf"/>
</dbReference>
<dbReference type="AlphaFoldDB" id="A0A5N5QH81"/>
<dbReference type="GO" id="GO:0016020">
    <property type="term" value="C:membrane"/>
    <property type="evidence" value="ECO:0007669"/>
    <property type="project" value="UniProtKB-SubCell"/>
</dbReference>
<dbReference type="EC" id="1.1.1.8" evidence="10"/>
<dbReference type="GO" id="GO:0042803">
    <property type="term" value="F:protein homodimerization activity"/>
    <property type="evidence" value="ECO:0007669"/>
    <property type="project" value="InterPro"/>
</dbReference>
<accession>A0A5N5QH81</accession>
<dbReference type="InterPro" id="IPR006168">
    <property type="entry name" value="G3P_DH_NAD-dep"/>
</dbReference>
<keyword evidence="6 9" id="KW-0520">NAD</keyword>
<feature type="transmembrane region" description="Helical" evidence="11">
    <location>
        <begin position="111"/>
        <end position="128"/>
    </location>
</feature>
<dbReference type="InterPro" id="IPR011128">
    <property type="entry name" value="G3P_DH_NAD-dep_N"/>
</dbReference>
<dbReference type="GO" id="GO:0051287">
    <property type="term" value="F:NAD binding"/>
    <property type="evidence" value="ECO:0007669"/>
    <property type="project" value="UniProtKB-UniRule"/>
</dbReference>
<dbReference type="OrthoDB" id="10263760at2759"/>
<comment type="similarity">
    <text evidence="2 9">Belongs to the NAD-dependent glycerol-3-phosphate dehydrogenase family.</text>
</comment>
<dbReference type="GO" id="GO:0141152">
    <property type="term" value="F:glycerol-3-phosphate dehydrogenase (NAD+) activity"/>
    <property type="evidence" value="ECO:0007669"/>
    <property type="project" value="UniProtKB-UniRule"/>
</dbReference>
<dbReference type="NCBIfam" id="TIGR03376">
    <property type="entry name" value="glycerol3P_DH"/>
    <property type="match status" value="1"/>
</dbReference>
<dbReference type="InterPro" id="IPR008927">
    <property type="entry name" value="6-PGluconate_DH-like_C_sf"/>
</dbReference>
<gene>
    <name evidence="14" type="ORF">CTheo_5437</name>
</gene>
<sequence>MRAVKGKVTQTKRPSCSLTTYDYSVDGLSMDLVALNIVGFSSYTFYTINFLYNGEVRDEYRQRHDGHNNSVQFNDFVFAAHALALALITFFQTLCYPRGPGQRISTFNRGVIAFMMLFVVVDLGRVVAHQAHLLDVLYHLGMFKLYINITKYVPQAFSNFNRQSTEGWSIGGVLLDFTGGVLSFLQLLVDSYDLGGWPAIIGNPVKFGLSVLSLGFDLLFISQHYIFYAAKRSTSHNDRPRPCDNEVAAGESQPLLGAGHSPLRLHHAWNGYKKPLFAIDVSVPPVNSRVRAFNMAKEKVCIIGSGNWGSAIARITGMNVKKHPDIFEEEITMYVHDEEVDGCLLSQLINKKHENVKYLPEVQLGTNIRAEPDPVNAVEGATALIVVLPQQFVEKVLEGIKGHILPQARAVSLIKGVKVEGAKILTFPSVISSILNVRCSALGGANIAGEVAKDNFCESTLGVPPEGMNPTEQDRPSDSDLWYKLFDTPTFRIRVVQDVEGVALCGGLKTLAAGFSDGLGWGSNTKAAIIRIGLMELKDFCLHFYPSIKADTFLQESCGVADIMTSCNGRNRKVAEDMVKKGKGFEELEKEDLGGQSLQGPETADQIHKFLDTHGKEVHQAGGFPLLENVWKICYQGMAPEKLIEGL</sequence>